<evidence type="ECO:0000313" key="2">
    <source>
        <dbReference type="Proteomes" id="UP000281553"/>
    </source>
</evidence>
<feature type="non-terminal residue" evidence="1">
    <location>
        <position position="175"/>
    </location>
</feature>
<gene>
    <name evidence="1" type="ORF">DILT_LOCUS13934</name>
</gene>
<sequence>MPSQLTCTSRAERRYVLRTLLGLIEVNLLCRPLAHLDATDPDQHTFLPTELLTLKASLRYCQDPHALPAVSQIAAFLEKRLQSTGLQRLLVGKTLEDVQDPYVTLACSVRAVWLQGHDVSVSFDYDDPHHTAAVSLPRSDETSFSSKDESILPGRVFWRSSASFYEAALRLADLL</sequence>
<dbReference type="OrthoDB" id="10390617at2759"/>
<dbReference type="EMBL" id="UYRU01072171">
    <property type="protein sequence ID" value="VDN21901.1"/>
    <property type="molecule type" value="Genomic_DNA"/>
</dbReference>
<protein>
    <submittedName>
        <fullName evidence="1">Uncharacterized protein</fullName>
    </submittedName>
</protein>
<organism evidence="1 2">
    <name type="scientific">Dibothriocephalus latus</name>
    <name type="common">Fish tapeworm</name>
    <name type="synonym">Diphyllobothrium latum</name>
    <dbReference type="NCBI Taxonomy" id="60516"/>
    <lineage>
        <taxon>Eukaryota</taxon>
        <taxon>Metazoa</taxon>
        <taxon>Spiralia</taxon>
        <taxon>Lophotrochozoa</taxon>
        <taxon>Platyhelminthes</taxon>
        <taxon>Cestoda</taxon>
        <taxon>Eucestoda</taxon>
        <taxon>Diphyllobothriidea</taxon>
        <taxon>Diphyllobothriidae</taxon>
        <taxon>Dibothriocephalus</taxon>
    </lineage>
</organism>
<dbReference type="Proteomes" id="UP000281553">
    <property type="component" value="Unassembled WGS sequence"/>
</dbReference>
<reference evidence="1 2" key="1">
    <citation type="submission" date="2018-11" db="EMBL/GenBank/DDBJ databases">
        <authorList>
            <consortium name="Pathogen Informatics"/>
        </authorList>
    </citation>
    <scope>NUCLEOTIDE SEQUENCE [LARGE SCALE GENOMIC DNA]</scope>
</reference>
<keyword evidence="2" id="KW-1185">Reference proteome</keyword>
<evidence type="ECO:0000313" key="1">
    <source>
        <dbReference type="EMBL" id="VDN21901.1"/>
    </source>
</evidence>
<dbReference type="AlphaFoldDB" id="A0A3P7MUJ1"/>
<name>A0A3P7MUJ1_DIBLA</name>
<accession>A0A3P7MUJ1</accession>
<proteinExistence type="predicted"/>